<dbReference type="GO" id="GO:0060962">
    <property type="term" value="P:regulation of ribosomal protein gene transcription by RNA polymerase II"/>
    <property type="evidence" value="ECO:0007669"/>
    <property type="project" value="EnsemblFungi"/>
</dbReference>
<keyword evidence="4 5" id="KW-0539">Nucleus</keyword>
<feature type="domain" description="Nrap protein" evidence="7">
    <location>
        <begin position="196"/>
        <end position="344"/>
    </location>
</feature>
<evidence type="ECO:0000259" key="11">
    <source>
        <dbReference type="Pfam" id="PF17406"/>
    </source>
</evidence>
<organism evidence="13 14">
    <name type="scientific">Wickerhamomyces anomalus (strain ATCC 58044 / CBS 1984 / NCYC 433 / NRRL Y-366-8)</name>
    <name type="common">Yeast</name>
    <name type="synonym">Hansenula anomala</name>
    <dbReference type="NCBI Taxonomy" id="683960"/>
    <lineage>
        <taxon>Eukaryota</taxon>
        <taxon>Fungi</taxon>
        <taxon>Dikarya</taxon>
        <taxon>Ascomycota</taxon>
        <taxon>Saccharomycotina</taxon>
        <taxon>Saccharomycetes</taxon>
        <taxon>Phaffomycetales</taxon>
        <taxon>Wickerhamomycetaceae</taxon>
        <taxon>Wickerhamomyces</taxon>
    </lineage>
</organism>
<dbReference type="RefSeq" id="XP_019038532.1">
    <property type="nucleotide sequence ID" value="XM_019184961.1"/>
</dbReference>
<keyword evidence="5" id="KW-0698">rRNA processing</keyword>
<evidence type="ECO:0000256" key="2">
    <source>
        <dbReference type="ARBA" id="ARBA00006674"/>
    </source>
</evidence>
<feature type="domain" description="Nrap protein" evidence="8">
    <location>
        <begin position="348"/>
        <end position="493"/>
    </location>
</feature>
<protein>
    <recommendedName>
        <fullName evidence="5">U3 small nucleolar RNA-associated protein 22</fullName>
    </recommendedName>
</protein>
<dbReference type="InterPro" id="IPR035370">
    <property type="entry name" value="Nrap_D5"/>
</dbReference>
<dbReference type="Pfam" id="PF03813">
    <property type="entry name" value="Nrap"/>
    <property type="match status" value="1"/>
</dbReference>
<dbReference type="GO" id="GO:0006409">
    <property type="term" value="P:tRNA export from nucleus"/>
    <property type="evidence" value="ECO:0007669"/>
    <property type="project" value="EnsemblFungi"/>
</dbReference>
<evidence type="ECO:0000256" key="5">
    <source>
        <dbReference type="RuleBase" id="RU364032"/>
    </source>
</evidence>
<dbReference type="GeneID" id="30202207"/>
<evidence type="ECO:0000256" key="4">
    <source>
        <dbReference type="ARBA" id="ARBA00023242"/>
    </source>
</evidence>
<evidence type="ECO:0000256" key="3">
    <source>
        <dbReference type="ARBA" id="ARBA00022884"/>
    </source>
</evidence>
<keyword evidence="5" id="KW-0690">Ribosome biogenesis</keyword>
<dbReference type="InterPro" id="IPR035368">
    <property type="entry name" value="Nrap_D3"/>
</dbReference>
<accession>A0A1E3P1P1</accession>
<dbReference type="Gene3D" id="3.30.70.3030">
    <property type="match status" value="1"/>
</dbReference>
<dbReference type="Pfam" id="PF17405">
    <property type="entry name" value="Nrap_D4"/>
    <property type="match status" value="1"/>
</dbReference>
<comment type="similarity">
    <text evidence="2 5">Belongs to the NRAP family.</text>
</comment>
<feature type="compositionally biased region" description="Acidic residues" evidence="6">
    <location>
        <begin position="38"/>
        <end position="65"/>
    </location>
</feature>
<keyword evidence="3 5" id="KW-0694">RNA-binding</keyword>
<keyword evidence="14" id="KW-1185">Reference proteome</keyword>
<dbReference type="EMBL" id="KV454211">
    <property type="protein sequence ID" value="ODQ59325.1"/>
    <property type="molecule type" value="Genomic_DNA"/>
</dbReference>
<dbReference type="GO" id="GO:0042790">
    <property type="term" value="P:nucleolar large rRNA transcription by RNA polymerase I"/>
    <property type="evidence" value="ECO:0007669"/>
    <property type="project" value="EnsemblFungi"/>
</dbReference>
<feature type="domain" description="Nrap protein" evidence="10">
    <location>
        <begin position="666"/>
        <end position="863"/>
    </location>
</feature>
<dbReference type="STRING" id="683960.A0A1E3P1P1"/>
<reference evidence="13 14" key="1">
    <citation type="journal article" date="2016" name="Proc. Natl. Acad. Sci. U.S.A.">
        <title>Comparative genomics of biotechnologically important yeasts.</title>
        <authorList>
            <person name="Riley R."/>
            <person name="Haridas S."/>
            <person name="Wolfe K.H."/>
            <person name="Lopes M.R."/>
            <person name="Hittinger C.T."/>
            <person name="Goeker M."/>
            <person name="Salamov A.A."/>
            <person name="Wisecaver J.H."/>
            <person name="Long T.M."/>
            <person name="Calvey C.H."/>
            <person name="Aerts A.L."/>
            <person name="Barry K.W."/>
            <person name="Choi C."/>
            <person name="Clum A."/>
            <person name="Coughlan A.Y."/>
            <person name="Deshpande S."/>
            <person name="Douglass A.P."/>
            <person name="Hanson S.J."/>
            <person name="Klenk H.-P."/>
            <person name="LaButti K.M."/>
            <person name="Lapidus A."/>
            <person name="Lindquist E.A."/>
            <person name="Lipzen A.M."/>
            <person name="Meier-Kolthoff J.P."/>
            <person name="Ohm R.A."/>
            <person name="Otillar R.P."/>
            <person name="Pangilinan J.L."/>
            <person name="Peng Y."/>
            <person name="Rokas A."/>
            <person name="Rosa C.A."/>
            <person name="Scheuner C."/>
            <person name="Sibirny A.A."/>
            <person name="Slot J.C."/>
            <person name="Stielow J.B."/>
            <person name="Sun H."/>
            <person name="Kurtzman C.P."/>
            <person name="Blackwell M."/>
            <person name="Grigoriev I.V."/>
            <person name="Jeffries T.W."/>
        </authorList>
    </citation>
    <scope>NUCLEOTIDE SEQUENCE [LARGE SCALE GENOMIC DNA]</scope>
    <source>
        <strain evidence="14">ATCC 58044 / CBS 1984 / NCYC 433 / NRRL Y-366-8</strain>
    </source>
</reference>
<evidence type="ECO:0000259" key="10">
    <source>
        <dbReference type="Pfam" id="PF17405"/>
    </source>
</evidence>
<dbReference type="Gene3D" id="1.10.1410.10">
    <property type="match status" value="2"/>
</dbReference>
<dbReference type="InterPro" id="IPR035369">
    <property type="entry name" value="Nrap_D4"/>
</dbReference>
<dbReference type="Pfam" id="PF17406">
    <property type="entry name" value="Nrap_D5"/>
    <property type="match status" value="1"/>
</dbReference>
<keyword evidence="5" id="KW-0687">Ribonucleoprotein</keyword>
<dbReference type="PANTHER" id="PTHR17972">
    <property type="entry name" value="NUCLEOLAR RNA-ASSOCIATED PROTEIN"/>
    <property type="match status" value="1"/>
</dbReference>
<dbReference type="InterPro" id="IPR035367">
    <property type="entry name" value="Nrap_D2"/>
</dbReference>
<dbReference type="GO" id="GO:0003723">
    <property type="term" value="F:RNA binding"/>
    <property type="evidence" value="ECO:0007669"/>
    <property type="project" value="UniProtKB-KW"/>
</dbReference>
<gene>
    <name evidence="13" type="ORF">WICANDRAFT_79843</name>
</gene>
<evidence type="ECO:0000313" key="13">
    <source>
        <dbReference type="EMBL" id="ODQ59325.1"/>
    </source>
</evidence>
<evidence type="ECO:0000313" key="14">
    <source>
        <dbReference type="Proteomes" id="UP000094112"/>
    </source>
</evidence>
<feature type="domain" description="Nrap protein" evidence="9">
    <location>
        <begin position="499"/>
        <end position="650"/>
    </location>
</feature>
<name>A0A1E3P1P1_WICAA</name>
<dbReference type="Pfam" id="PF17407">
    <property type="entry name" value="Nrap_D6"/>
    <property type="match status" value="1"/>
</dbReference>
<sequence length="1174" mass="133692">MAKRTREQEIADDAQLSKKPALSKAEIIETITKNVADAESDDDQLENESIEEEESEEDEDEEEESTKDSKPKNKSTLSARDVQLAREASELFISNAFKLQIDELIKEVKLKDTKVAKIEKFLHKLYDLIQTVPELKDQTLEEAESWFKNKKTAIPYNDPKPTNINYKFGYEKPENMSIVGSFGLKTAIQSPHGLPIDVNITMPKELFQAKDYLNYRALHKRSFYLGYLTENLKTIFKREGLDFLKLSYTYLNGDILTPVLKVQATNKNLESEYNFFKTKFSINILVGFPFGVFDPKKLLPNKNCIRVQKNEELDLPATPLYNASILTMSCHDHYLKYLYKAKKSAEFFKEACILGRLWLFQRGLDSTMDAGGFGHFEFAALTAALLNGGGSQGDKVLLHGLSSYQLFKGVIKYIAEQDLQSDGYLQFHSDSNDTSKYVKGGFNTPTIFDKTTKINILHKVTRNSYNLLVQHAKKTLALLNDNIKDRFDVLFLKSSNVDFLKYDFTVQFNLSHNDDPSFAPFEKITFLTYENYIANKISSALRFGLSDRVRGINVTFDRVWDFDTSKRKPSSQNELAIKIGILVDPQESEKLVTRGPSDSEDSSQFRNFWGPKSSLRRFKDGAITHSVIWSSDYKEPIVLAIIKYILKTHIRDDLKIETNVTNVNKLLPLPNLPSSTKQPVISTNSFNSVLRSYDSLYKILIKTELPLAVKSILPISPALRYTSFLQPVPFAVSNNDFYNDLILQFETSSKWPDEISALEKVKTAFLLKISEILTEETAYKSYLTKDEDLIPYNFDVTTLNILSPEGYGFRLRVLTEKDEELYLRAVKNASKEKKQALESIYLKFAQNYQGLVIHTRTISTLAHQFQFYSPTVRLFKKWLDDQLLLSHLSEELVELIALQPFIDPAQFDVPASVENGFLRILHFISHWNWKEDPLILDVSKRIDDDESNVLSKLSDRLTLASYQQIQSNFKKVRGEDPQGLRTQFFVATKADPSGIMWSNNSSLPIATRLTALSKVAIQLINSNGLNERTLNLLFTPSLGDYDFVVKLKTIPLTVSSGVLPNTSAFKNLLNTSNSYPSDITSKFNPILKLVKELNLKFQGSIIFSHHQHTIKETGENVITGLFIPNKLQTSKFKVQLGYNFEPVSKDEVIINKQAIFNEVLNVGGDLITGFDSKH</sequence>
<evidence type="ECO:0000259" key="12">
    <source>
        <dbReference type="Pfam" id="PF17407"/>
    </source>
</evidence>
<feature type="domain" description="Nrap protein" evidence="12">
    <location>
        <begin position="1038"/>
        <end position="1168"/>
    </location>
</feature>
<evidence type="ECO:0000259" key="7">
    <source>
        <dbReference type="Pfam" id="PF03813"/>
    </source>
</evidence>
<dbReference type="InterPro" id="IPR035371">
    <property type="entry name" value="Nrap_D6"/>
</dbReference>
<evidence type="ECO:0000256" key="1">
    <source>
        <dbReference type="ARBA" id="ARBA00004604"/>
    </source>
</evidence>
<proteinExistence type="inferred from homology"/>
<feature type="region of interest" description="Disordered" evidence="6">
    <location>
        <begin position="1"/>
        <end position="78"/>
    </location>
</feature>
<dbReference type="Proteomes" id="UP000094112">
    <property type="component" value="Unassembled WGS sequence"/>
</dbReference>
<dbReference type="Pfam" id="PF17403">
    <property type="entry name" value="Nrap_D2"/>
    <property type="match status" value="1"/>
</dbReference>
<dbReference type="Gene3D" id="3.30.70.3020">
    <property type="match status" value="1"/>
</dbReference>
<evidence type="ECO:0000259" key="9">
    <source>
        <dbReference type="Pfam" id="PF17404"/>
    </source>
</evidence>
<dbReference type="Pfam" id="PF17404">
    <property type="entry name" value="Nrap_D3"/>
    <property type="match status" value="1"/>
</dbReference>
<dbReference type="InterPro" id="IPR005554">
    <property type="entry name" value="NOL6/Upt22"/>
</dbReference>
<dbReference type="OrthoDB" id="10251401at2759"/>
<dbReference type="GO" id="GO:0006364">
    <property type="term" value="P:rRNA processing"/>
    <property type="evidence" value="ECO:0007669"/>
    <property type="project" value="UniProtKB-KW"/>
</dbReference>
<dbReference type="GO" id="GO:0034456">
    <property type="term" value="C:UTP-C complex"/>
    <property type="evidence" value="ECO:0007669"/>
    <property type="project" value="EnsemblFungi"/>
</dbReference>
<feature type="domain" description="Nrap protein" evidence="11">
    <location>
        <begin position="865"/>
        <end position="1035"/>
    </location>
</feature>
<dbReference type="InterPro" id="IPR035082">
    <property type="entry name" value="Nrap_D1"/>
</dbReference>
<evidence type="ECO:0000259" key="8">
    <source>
        <dbReference type="Pfam" id="PF17403"/>
    </source>
</evidence>
<comment type="subcellular location">
    <subcellularLocation>
        <location evidence="1 5">Nucleus</location>
        <location evidence="1 5">Nucleolus</location>
    </subcellularLocation>
</comment>
<dbReference type="AlphaFoldDB" id="A0A1E3P1P1"/>
<dbReference type="GO" id="GO:0032545">
    <property type="term" value="C:CURI complex"/>
    <property type="evidence" value="ECO:0007669"/>
    <property type="project" value="EnsemblFungi"/>
</dbReference>
<evidence type="ECO:0000256" key="6">
    <source>
        <dbReference type="SAM" id="MobiDB-lite"/>
    </source>
</evidence>
<dbReference type="GO" id="GO:0032040">
    <property type="term" value="C:small-subunit processome"/>
    <property type="evidence" value="ECO:0007669"/>
    <property type="project" value="EnsemblFungi"/>
</dbReference>
<dbReference type="PANTHER" id="PTHR17972:SF0">
    <property type="entry name" value="NUCLEOLAR PROTEIN 6"/>
    <property type="match status" value="1"/>
</dbReference>